<evidence type="ECO:0000313" key="10">
    <source>
        <dbReference type="Proteomes" id="UP000238327"/>
    </source>
</evidence>
<evidence type="ECO:0000256" key="1">
    <source>
        <dbReference type="ARBA" id="ARBA00004127"/>
    </source>
</evidence>
<organism evidence="9 10">
    <name type="scientific">Ectopseudomonas mendocina</name>
    <name type="common">Pseudomonas mendocina</name>
    <dbReference type="NCBI Taxonomy" id="300"/>
    <lineage>
        <taxon>Bacteria</taxon>
        <taxon>Pseudomonadati</taxon>
        <taxon>Pseudomonadota</taxon>
        <taxon>Gammaproteobacteria</taxon>
        <taxon>Pseudomonadales</taxon>
        <taxon>Pseudomonadaceae</taxon>
        <taxon>Ectopseudomonas</taxon>
    </lineage>
</organism>
<comment type="subcellular location">
    <subcellularLocation>
        <location evidence="1">Endomembrane system</location>
        <topology evidence="1">Multi-pass membrane protein</topology>
    </subcellularLocation>
</comment>
<dbReference type="PIRSF" id="PIRSF006102">
    <property type="entry name" value="NQR_DE"/>
    <property type="match status" value="1"/>
</dbReference>
<keyword evidence="4 8" id="KW-0812">Transmembrane</keyword>
<feature type="transmembrane region" description="Helical" evidence="8">
    <location>
        <begin position="66"/>
        <end position="87"/>
    </location>
</feature>
<evidence type="ECO:0000256" key="5">
    <source>
        <dbReference type="ARBA" id="ARBA00022967"/>
    </source>
</evidence>
<keyword evidence="5" id="KW-1278">Translocase</keyword>
<keyword evidence="3" id="KW-1003">Cell membrane</keyword>
<keyword evidence="2" id="KW-0813">Transport</keyword>
<reference evidence="9 10" key="1">
    <citation type="submission" date="2018-03" db="EMBL/GenBank/DDBJ databases">
        <title>Complete genome sequence and methylome analysis of Pseudomonas mendocina NEB 698.</title>
        <authorList>
            <person name="Morgan R.D."/>
        </authorList>
    </citation>
    <scope>NUCLEOTIDE SEQUENCE [LARGE SCALE GENOMIC DNA]</scope>
    <source>
        <strain evidence="9 10">NEB698</strain>
    </source>
</reference>
<evidence type="ECO:0000256" key="8">
    <source>
        <dbReference type="SAM" id="Phobius"/>
    </source>
</evidence>
<feature type="transmembrane region" description="Helical" evidence="8">
    <location>
        <begin position="6"/>
        <end position="28"/>
    </location>
</feature>
<accession>A0A2R3QSG3</accession>
<evidence type="ECO:0000256" key="4">
    <source>
        <dbReference type="ARBA" id="ARBA00022692"/>
    </source>
</evidence>
<dbReference type="GO" id="GO:0005886">
    <property type="term" value="C:plasma membrane"/>
    <property type="evidence" value="ECO:0007669"/>
    <property type="project" value="TreeGrafter"/>
</dbReference>
<gene>
    <name evidence="9" type="ORF">C7A17_18935</name>
</gene>
<dbReference type="Pfam" id="PF02508">
    <property type="entry name" value="Rnf-Nqr"/>
    <property type="match status" value="1"/>
</dbReference>
<dbReference type="GO" id="GO:0012505">
    <property type="term" value="C:endomembrane system"/>
    <property type="evidence" value="ECO:0007669"/>
    <property type="project" value="UniProtKB-SubCell"/>
</dbReference>
<proteinExistence type="predicted"/>
<evidence type="ECO:0000256" key="7">
    <source>
        <dbReference type="ARBA" id="ARBA00023136"/>
    </source>
</evidence>
<dbReference type="InterPro" id="IPR003667">
    <property type="entry name" value="NqrDE/RnfAE"/>
</dbReference>
<dbReference type="OrthoDB" id="9803631at2"/>
<evidence type="ECO:0000313" key="9">
    <source>
        <dbReference type="EMBL" id="AVO54745.1"/>
    </source>
</evidence>
<sequence length="183" mass="19447">MTDFFFALIGAALISHFALGLPLAADALRHLRLQALGPCAALLILLAVPLAAWLSEYLLQGAALSYLYLLAFILLSAGLAWLLPTLLAHWRPALAQPGLWPILLGNGLGAMLLARPLETFSSALAFGLAGGLGFWLILQLFDDLQVRVERCDVPVAFRGTPILLISAGLMGLAFLGFNGMGVL</sequence>
<feature type="transmembrane region" description="Helical" evidence="8">
    <location>
        <begin position="35"/>
        <end position="54"/>
    </location>
</feature>
<evidence type="ECO:0000256" key="2">
    <source>
        <dbReference type="ARBA" id="ARBA00022448"/>
    </source>
</evidence>
<name>A0A2R3QSG3_ECTME</name>
<feature type="transmembrane region" description="Helical" evidence="8">
    <location>
        <begin position="99"/>
        <end position="117"/>
    </location>
</feature>
<dbReference type="PANTHER" id="PTHR30335:SF0">
    <property type="entry name" value="ION-TRANSLOCATING OXIDOREDUCTASE COMPLEX SUBUNIT A"/>
    <property type="match status" value="1"/>
</dbReference>
<evidence type="ECO:0000256" key="6">
    <source>
        <dbReference type="ARBA" id="ARBA00022989"/>
    </source>
</evidence>
<dbReference type="EMBL" id="CP027657">
    <property type="protein sequence ID" value="AVO54745.1"/>
    <property type="molecule type" value="Genomic_DNA"/>
</dbReference>
<feature type="transmembrane region" description="Helical" evidence="8">
    <location>
        <begin position="123"/>
        <end position="141"/>
    </location>
</feature>
<protein>
    <submittedName>
        <fullName evidence="9">Electron transporter RnfA</fullName>
    </submittedName>
</protein>
<dbReference type="PANTHER" id="PTHR30335">
    <property type="entry name" value="INTEGRAL MEMBRANE PROTEIN OF SOXR-REDUCING COMPLEX"/>
    <property type="match status" value="1"/>
</dbReference>
<dbReference type="AlphaFoldDB" id="A0A2R3QSG3"/>
<keyword evidence="3" id="KW-0997">Cell inner membrane</keyword>
<dbReference type="Proteomes" id="UP000238327">
    <property type="component" value="Chromosome"/>
</dbReference>
<dbReference type="InterPro" id="IPR050133">
    <property type="entry name" value="NqrDE/RnfAE_oxidrdctase"/>
</dbReference>
<keyword evidence="7 8" id="KW-0472">Membrane</keyword>
<feature type="transmembrane region" description="Helical" evidence="8">
    <location>
        <begin position="162"/>
        <end position="182"/>
    </location>
</feature>
<evidence type="ECO:0000256" key="3">
    <source>
        <dbReference type="ARBA" id="ARBA00022519"/>
    </source>
</evidence>
<keyword evidence="6 8" id="KW-1133">Transmembrane helix</keyword>
<dbReference type="RefSeq" id="WP_106739473.1">
    <property type="nucleotide sequence ID" value="NZ_CP027657.1"/>
</dbReference>